<name>A0A380FNQ5_STAGA</name>
<keyword evidence="1" id="KW-0808">Transferase</keyword>
<accession>A0A380FNQ5</accession>
<organism evidence="1 2">
    <name type="scientific">Staphylococcus gallinarum</name>
    <dbReference type="NCBI Taxonomy" id="1293"/>
    <lineage>
        <taxon>Bacteria</taxon>
        <taxon>Bacillati</taxon>
        <taxon>Bacillota</taxon>
        <taxon>Bacilli</taxon>
        <taxon>Bacillales</taxon>
        <taxon>Staphylococcaceae</taxon>
        <taxon>Staphylococcus</taxon>
    </lineage>
</organism>
<dbReference type="GO" id="GO:0016740">
    <property type="term" value="F:transferase activity"/>
    <property type="evidence" value="ECO:0007669"/>
    <property type="project" value="UniProtKB-KW"/>
</dbReference>
<protein>
    <submittedName>
        <fullName evidence="1">Glycosyltransferase</fullName>
    </submittedName>
</protein>
<evidence type="ECO:0000313" key="1">
    <source>
        <dbReference type="EMBL" id="SUM34956.1"/>
    </source>
</evidence>
<dbReference type="Proteomes" id="UP000255277">
    <property type="component" value="Unassembled WGS sequence"/>
</dbReference>
<reference evidence="1 2" key="1">
    <citation type="submission" date="2018-06" db="EMBL/GenBank/DDBJ databases">
        <authorList>
            <consortium name="Pathogen Informatics"/>
            <person name="Doyle S."/>
        </authorList>
    </citation>
    <scope>NUCLEOTIDE SEQUENCE [LARGE SCALE GENOMIC DNA]</scope>
    <source>
        <strain evidence="1 2">NCTC12195</strain>
    </source>
</reference>
<sequence length="68" mass="8074">MEIEFLKTLINPNQLASKIQFEARYLEIKKELIYIPLAVNDKTRFKFSIKHNELVAIFIERKNLGTYS</sequence>
<dbReference type="EMBL" id="UHDK01000001">
    <property type="protein sequence ID" value="SUM34956.1"/>
    <property type="molecule type" value="Genomic_DNA"/>
</dbReference>
<dbReference type="AlphaFoldDB" id="A0A380FNQ5"/>
<gene>
    <name evidence="1" type="ORF">NCTC12195_04484</name>
</gene>
<evidence type="ECO:0000313" key="2">
    <source>
        <dbReference type="Proteomes" id="UP000255277"/>
    </source>
</evidence>
<proteinExistence type="predicted"/>